<dbReference type="PANTHER" id="PTHR45277">
    <property type="entry name" value="EXPRESSED PROTEIN"/>
    <property type="match status" value="1"/>
</dbReference>
<keyword evidence="3" id="KW-0489">Methyltransferase</keyword>
<dbReference type="Proteomes" id="UP001602245">
    <property type="component" value="Unassembled WGS sequence"/>
</dbReference>
<proteinExistence type="predicted"/>
<keyword evidence="1" id="KW-0472">Membrane</keyword>
<feature type="transmembrane region" description="Helical" evidence="1">
    <location>
        <begin position="12"/>
        <end position="31"/>
    </location>
</feature>
<comment type="caution">
    <text evidence="3">The sequence shown here is derived from an EMBL/GenBank/DDBJ whole genome shotgun (WGS) entry which is preliminary data.</text>
</comment>
<evidence type="ECO:0000259" key="2">
    <source>
        <dbReference type="Pfam" id="PF08241"/>
    </source>
</evidence>
<dbReference type="SUPFAM" id="SSF53335">
    <property type="entry name" value="S-adenosyl-L-methionine-dependent methyltransferases"/>
    <property type="match status" value="1"/>
</dbReference>
<sequence>MREKYGIDAPGVVRTFAALGVVLTVVSGFVYALANAWWAYVIATVLLLTALTLLTQSLWMVYSSLVGKRRVWERALADLPLRGDERVIEVGPGRGAVLVTAARRIPSGRLAGVDIWRPQDQSGNGREALLANARAAGVADRVDAHDGDMRQLPFPDNDFDLALASLAIHNLPPADRAGAVTELARVVRPGGHIVILDFEATAGYADALRAAGASDVRVSGLHWSMHPPTRVVTAEASRPSRTAS</sequence>
<gene>
    <name evidence="3" type="ORF">ACFY35_41590</name>
</gene>
<dbReference type="EC" id="2.1.1.-" evidence="3"/>
<dbReference type="InterPro" id="IPR013216">
    <property type="entry name" value="Methyltransf_11"/>
</dbReference>
<reference evidence="3 4" key="1">
    <citation type="submission" date="2024-10" db="EMBL/GenBank/DDBJ databases">
        <title>The Natural Products Discovery Center: Release of the First 8490 Sequenced Strains for Exploring Actinobacteria Biosynthetic Diversity.</title>
        <authorList>
            <person name="Kalkreuter E."/>
            <person name="Kautsar S.A."/>
            <person name="Yang D."/>
            <person name="Bader C.D."/>
            <person name="Teijaro C.N."/>
            <person name="Fluegel L."/>
            <person name="Davis C.M."/>
            <person name="Simpson J.R."/>
            <person name="Lauterbach L."/>
            <person name="Steele A.D."/>
            <person name="Gui C."/>
            <person name="Meng S."/>
            <person name="Li G."/>
            <person name="Viehrig K."/>
            <person name="Ye F."/>
            <person name="Su P."/>
            <person name="Kiefer A.F."/>
            <person name="Nichols A."/>
            <person name="Cepeda A.J."/>
            <person name="Yan W."/>
            <person name="Fan B."/>
            <person name="Jiang Y."/>
            <person name="Adhikari A."/>
            <person name="Zheng C.-J."/>
            <person name="Schuster L."/>
            <person name="Cowan T.M."/>
            <person name="Smanski M.J."/>
            <person name="Chevrette M.G."/>
            <person name="De Carvalho L.P.S."/>
            <person name="Shen B."/>
        </authorList>
    </citation>
    <scope>NUCLEOTIDE SEQUENCE [LARGE SCALE GENOMIC DNA]</scope>
    <source>
        <strain evidence="3 4">NPDC000087</strain>
    </source>
</reference>
<evidence type="ECO:0000313" key="3">
    <source>
        <dbReference type="EMBL" id="MFF5295966.1"/>
    </source>
</evidence>
<dbReference type="GO" id="GO:0032259">
    <property type="term" value="P:methylation"/>
    <property type="evidence" value="ECO:0007669"/>
    <property type="project" value="UniProtKB-KW"/>
</dbReference>
<dbReference type="GO" id="GO:0008168">
    <property type="term" value="F:methyltransferase activity"/>
    <property type="evidence" value="ECO:0007669"/>
    <property type="project" value="UniProtKB-KW"/>
</dbReference>
<evidence type="ECO:0000256" key="1">
    <source>
        <dbReference type="SAM" id="Phobius"/>
    </source>
</evidence>
<organism evidence="3 4">
    <name type="scientific">Paractinoplanes globisporus</name>
    <dbReference type="NCBI Taxonomy" id="113565"/>
    <lineage>
        <taxon>Bacteria</taxon>
        <taxon>Bacillati</taxon>
        <taxon>Actinomycetota</taxon>
        <taxon>Actinomycetes</taxon>
        <taxon>Micromonosporales</taxon>
        <taxon>Micromonosporaceae</taxon>
        <taxon>Paractinoplanes</taxon>
    </lineage>
</organism>
<dbReference type="EMBL" id="JBIAZU010000008">
    <property type="protein sequence ID" value="MFF5295966.1"/>
    <property type="molecule type" value="Genomic_DNA"/>
</dbReference>
<accession>A0ABW6WUS7</accession>
<keyword evidence="4" id="KW-1185">Reference proteome</keyword>
<name>A0ABW6WUS7_9ACTN</name>
<dbReference type="CDD" id="cd02440">
    <property type="entry name" value="AdoMet_MTases"/>
    <property type="match status" value="1"/>
</dbReference>
<feature type="transmembrane region" description="Helical" evidence="1">
    <location>
        <begin position="37"/>
        <end position="62"/>
    </location>
</feature>
<protein>
    <submittedName>
        <fullName evidence="3">Class I SAM-dependent methyltransferase</fullName>
        <ecNumber evidence="3">2.1.1.-</ecNumber>
    </submittedName>
</protein>
<dbReference type="PANTHER" id="PTHR45277:SF1">
    <property type="entry name" value="EXPRESSED PROTEIN"/>
    <property type="match status" value="1"/>
</dbReference>
<evidence type="ECO:0000313" key="4">
    <source>
        <dbReference type="Proteomes" id="UP001602245"/>
    </source>
</evidence>
<dbReference type="InterPro" id="IPR029063">
    <property type="entry name" value="SAM-dependent_MTases_sf"/>
</dbReference>
<dbReference type="RefSeq" id="WP_020516169.1">
    <property type="nucleotide sequence ID" value="NZ_JBIAZU010000008.1"/>
</dbReference>
<dbReference type="Gene3D" id="3.40.50.150">
    <property type="entry name" value="Vaccinia Virus protein VP39"/>
    <property type="match status" value="1"/>
</dbReference>
<dbReference type="Pfam" id="PF08241">
    <property type="entry name" value="Methyltransf_11"/>
    <property type="match status" value="1"/>
</dbReference>
<keyword evidence="1" id="KW-1133">Transmembrane helix</keyword>
<keyword evidence="3" id="KW-0808">Transferase</keyword>
<keyword evidence="1" id="KW-0812">Transmembrane</keyword>
<feature type="domain" description="Methyltransferase type 11" evidence="2">
    <location>
        <begin position="89"/>
        <end position="195"/>
    </location>
</feature>